<proteinExistence type="predicted"/>
<evidence type="ECO:0000313" key="6">
    <source>
        <dbReference type="EMBL" id="CAL4799698.1"/>
    </source>
</evidence>
<dbReference type="InterPro" id="IPR012677">
    <property type="entry name" value="Nucleotide-bd_a/b_plait_sf"/>
</dbReference>
<organism evidence="4">
    <name type="scientific">Cladocopium goreaui</name>
    <dbReference type="NCBI Taxonomy" id="2562237"/>
    <lineage>
        <taxon>Eukaryota</taxon>
        <taxon>Sar</taxon>
        <taxon>Alveolata</taxon>
        <taxon>Dinophyceae</taxon>
        <taxon>Suessiales</taxon>
        <taxon>Symbiodiniaceae</taxon>
        <taxon>Cladocopium</taxon>
    </lineage>
</organism>
<dbReference type="Proteomes" id="UP001152797">
    <property type="component" value="Unassembled WGS sequence"/>
</dbReference>
<dbReference type="GO" id="GO:0016301">
    <property type="term" value="F:kinase activity"/>
    <property type="evidence" value="ECO:0007669"/>
    <property type="project" value="UniProtKB-KW"/>
</dbReference>
<dbReference type="EMBL" id="CAMXCT010005445">
    <property type="protein sequence ID" value="CAI4012386.1"/>
    <property type="molecule type" value="Genomic_DNA"/>
</dbReference>
<evidence type="ECO:0000313" key="4">
    <source>
        <dbReference type="EMBL" id="CAI4012386.1"/>
    </source>
</evidence>
<dbReference type="AlphaFoldDB" id="A0A9P1GFR4"/>
<dbReference type="GO" id="GO:0003729">
    <property type="term" value="F:mRNA binding"/>
    <property type="evidence" value="ECO:0007669"/>
    <property type="project" value="TreeGrafter"/>
</dbReference>
<dbReference type="EMBL" id="CAMXCT020005445">
    <property type="protein sequence ID" value="CAL1165761.1"/>
    <property type="molecule type" value="Genomic_DNA"/>
</dbReference>
<dbReference type="SMART" id="SM00360">
    <property type="entry name" value="RRM"/>
    <property type="match status" value="1"/>
</dbReference>
<accession>A0A9P1GFR4</accession>
<evidence type="ECO:0000259" key="3">
    <source>
        <dbReference type="PROSITE" id="PS50102"/>
    </source>
</evidence>
<dbReference type="PANTHER" id="PTHR23003:SF3">
    <property type="entry name" value="FI21236P1-RELATED"/>
    <property type="match status" value="1"/>
</dbReference>
<keyword evidence="1 2" id="KW-0694">RNA-binding</keyword>
<name>A0A9P1GFR4_9DINO</name>
<dbReference type="InterPro" id="IPR000504">
    <property type="entry name" value="RRM_dom"/>
</dbReference>
<gene>
    <name evidence="4" type="ORF">C1SCF055_LOCUS37451</name>
</gene>
<comment type="caution">
    <text evidence="4">The sequence shown here is derived from an EMBL/GenBank/DDBJ whole genome shotgun (WGS) entry which is preliminary data.</text>
</comment>
<dbReference type="Gene3D" id="3.30.70.330">
    <property type="match status" value="1"/>
</dbReference>
<keyword evidence="6" id="KW-0808">Transferase</keyword>
<reference evidence="5" key="2">
    <citation type="submission" date="2024-04" db="EMBL/GenBank/DDBJ databases">
        <authorList>
            <person name="Chen Y."/>
            <person name="Shah S."/>
            <person name="Dougan E. K."/>
            <person name="Thang M."/>
            <person name="Chan C."/>
        </authorList>
    </citation>
    <scope>NUCLEOTIDE SEQUENCE [LARGE SCALE GENOMIC DNA]</scope>
</reference>
<dbReference type="PANTHER" id="PTHR23003">
    <property type="entry name" value="RNA RECOGNITION MOTIF RRM DOMAIN CONTAINING PROTEIN"/>
    <property type="match status" value="1"/>
</dbReference>
<evidence type="ECO:0000313" key="7">
    <source>
        <dbReference type="Proteomes" id="UP001152797"/>
    </source>
</evidence>
<dbReference type="OrthoDB" id="21467at2759"/>
<dbReference type="PROSITE" id="PS50102">
    <property type="entry name" value="RRM"/>
    <property type="match status" value="1"/>
</dbReference>
<reference evidence="4" key="1">
    <citation type="submission" date="2022-10" db="EMBL/GenBank/DDBJ databases">
        <authorList>
            <person name="Chen Y."/>
            <person name="Dougan E. K."/>
            <person name="Chan C."/>
            <person name="Rhodes N."/>
            <person name="Thang M."/>
        </authorList>
    </citation>
    <scope>NUCLEOTIDE SEQUENCE</scope>
</reference>
<protein>
    <submittedName>
        <fullName evidence="6">Kinase D-interacting substrate of 220 kDa</fullName>
    </submittedName>
</protein>
<evidence type="ECO:0000256" key="2">
    <source>
        <dbReference type="PROSITE-ProRule" id="PRU00176"/>
    </source>
</evidence>
<sequence>MGFGGWGKGKFGGGWSPWQPMFMKWGKGKGKGKGYSGLKVDPSLKCWIGNLPEGTEWKALQEHMNQAGKTTWVECFSGRGSGTAGVAFSSAEEAANAITMLNGSLLNGQAIMVDVWVRSSPTDAPQG</sequence>
<dbReference type="InterPro" id="IPR035979">
    <property type="entry name" value="RBD_domain_sf"/>
</dbReference>
<dbReference type="Pfam" id="PF00076">
    <property type="entry name" value="RRM_1"/>
    <property type="match status" value="1"/>
</dbReference>
<dbReference type="InterPro" id="IPR050374">
    <property type="entry name" value="RRT5_SRSF_SR"/>
</dbReference>
<dbReference type="SUPFAM" id="SSF54928">
    <property type="entry name" value="RNA-binding domain, RBD"/>
    <property type="match status" value="1"/>
</dbReference>
<evidence type="ECO:0000313" key="5">
    <source>
        <dbReference type="EMBL" id="CAL1165761.1"/>
    </source>
</evidence>
<dbReference type="EMBL" id="CAMXCT030005445">
    <property type="protein sequence ID" value="CAL4799698.1"/>
    <property type="molecule type" value="Genomic_DNA"/>
</dbReference>
<dbReference type="GO" id="GO:0005737">
    <property type="term" value="C:cytoplasm"/>
    <property type="evidence" value="ECO:0007669"/>
    <property type="project" value="TreeGrafter"/>
</dbReference>
<keyword evidence="7" id="KW-1185">Reference proteome</keyword>
<feature type="domain" description="RRM" evidence="3">
    <location>
        <begin position="44"/>
        <end position="118"/>
    </location>
</feature>
<dbReference type="GO" id="GO:1990904">
    <property type="term" value="C:ribonucleoprotein complex"/>
    <property type="evidence" value="ECO:0007669"/>
    <property type="project" value="TreeGrafter"/>
</dbReference>
<dbReference type="CDD" id="cd00590">
    <property type="entry name" value="RRM_SF"/>
    <property type="match status" value="1"/>
</dbReference>
<keyword evidence="6" id="KW-0418">Kinase</keyword>
<dbReference type="GO" id="GO:0005634">
    <property type="term" value="C:nucleus"/>
    <property type="evidence" value="ECO:0007669"/>
    <property type="project" value="TreeGrafter"/>
</dbReference>
<evidence type="ECO:0000256" key="1">
    <source>
        <dbReference type="ARBA" id="ARBA00022884"/>
    </source>
</evidence>